<protein>
    <submittedName>
        <fullName evidence="2">Uncharacterized protein</fullName>
    </submittedName>
</protein>
<name>A0AAD4I5C8_9PLEO</name>
<feature type="compositionally biased region" description="Low complexity" evidence="1">
    <location>
        <begin position="1"/>
        <end position="22"/>
    </location>
</feature>
<comment type="caution">
    <text evidence="2">The sequence shown here is derived from an EMBL/GenBank/DDBJ whole genome shotgun (WGS) entry which is preliminary data.</text>
</comment>
<dbReference type="AlphaFoldDB" id="A0AAD4I5C8"/>
<accession>A0AAD4I5C8</accession>
<sequence length="149" mass="16806">METTTISDSYSLDSSSPRRCSTAENQRRSPLLRLPTELWNKIQEYIFEGVTALKKYPSGKIVVRTISEDVGMIRAKGHVSSTDSDPVVQNNDRADKSISTAANQPRSRLLRLPGEIRNRVYAFAFSEENHTKNALLKTCVQIEHETKPI</sequence>
<dbReference type="Proteomes" id="UP001199106">
    <property type="component" value="Unassembled WGS sequence"/>
</dbReference>
<gene>
    <name evidence="2" type="ORF">G6011_02914</name>
</gene>
<keyword evidence="3" id="KW-1185">Reference proteome</keyword>
<reference evidence="2" key="1">
    <citation type="submission" date="2021-07" db="EMBL/GenBank/DDBJ databases">
        <title>Genome Resource of American Ginseng Black Spot Pathogen Alternaria panax.</title>
        <authorList>
            <person name="Qiu C."/>
            <person name="Wang W."/>
            <person name="Liu Z."/>
        </authorList>
    </citation>
    <scope>NUCLEOTIDE SEQUENCE</scope>
    <source>
        <strain evidence="2">BNCC115425</strain>
    </source>
</reference>
<evidence type="ECO:0000256" key="1">
    <source>
        <dbReference type="SAM" id="MobiDB-lite"/>
    </source>
</evidence>
<feature type="region of interest" description="Disordered" evidence="1">
    <location>
        <begin position="1"/>
        <end position="27"/>
    </location>
</feature>
<dbReference type="PANTHER" id="PTHR38790">
    <property type="entry name" value="2EXR DOMAIN-CONTAINING PROTEIN-RELATED"/>
    <property type="match status" value="1"/>
</dbReference>
<organism evidence="2 3">
    <name type="scientific">Alternaria panax</name>
    <dbReference type="NCBI Taxonomy" id="48097"/>
    <lineage>
        <taxon>Eukaryota</taxon>
        <taxon>Fungi</taxon>
        <taxon>Dikarya</taxon>
        <taxon>Ascomycota</taxon>
        <taxon>Pezizomycotina</taxon>
        <taxon>Dothideomycetes</taxon>
        <taxon>Pleosporomycetidae</taxon>
        <taxon>Pleosporales</taxon>
        <taxon>Pleosporineae</taxon>
        <taxon>Pleosporaceae</taxon>
        <taxon>Alternaria</taxon>
        <taxon>Alternaria sect. Panax</taxon>
    </lineage>
</organism>
<evidence type="ECO:0000313" key="3">
    <source>
        <dbReference type="Proteomes" id="UP001199106"/>
    </source>
</evidence>
<proteinExistence type="predicted"/>
<dbReference type="EMBL" id="JAANER010000009">
    <property type="protein sequence ID" value="KAG9186358.1"/>
    <property type="molecule type" value="Genomic_DNA"/>
</dbReference>
<evidence type="ECO:0000313" key="2">
    <source>
        <dbReference type="EMBL" id="KAG9186358.1"/>
    </source>
</evidence>